<dbReference type="InterPro" id="IPR050490">
    <property type="entry name" value="Bact_solute-bd_prot1"/>
</dbReference>
<dbReference type="PANTHER" id="PTHR43649">
    <property type="entry name" value="ARABINOSE-BINDING PROTEIN-RELATED"/>
    <property type="match status" value="1"/>
</dbReference>
<organism evidence="1 2">
    <name type="scientific">Microbacterium lushaniae</name>
    <dbReference type="NCBI Taxonomy" id="2614639"/>
    <lineage>
        <taxon>Bacteria</taxon>
        <taxon>Bacillati</taxon>
        <taxon>Actinomycetota</taxon>
        <taxon>Actinomycetes</taxon>
        <taxon>Micrococcales</taxon>
        <taxon>Microbacteriaceae</taxon>
        <taxon>Microbacterium</taxon>
    </lineage>
</organism>
<sequence>MSVAVTRLSALGSATMHTFSLRTPAVIATAAGVLILAGCTGGGTGSDADDDTLRYLVEQPEDPAALQALEDHIAEFSEASGIDIEVEAMPFDTLRTVLQTQLQSGEGPDVFNWGSGPGFGGAFAEAGLLYDLTDAYAEYDWPFYDFAKERVTFEDTLYGIPGEMETLGLFYNADLFAEHGIAPPEDLAGLEAASKKLADAGIVPIAASNQEGWQGGHLLSMALSSRVGSTGMDALVSGEASWDSPDVVASLQLWQDYLEQGYLPEFPTSLSYDGANALFYSGDAAMVPTGSWLTFEIDDNADFEVGYIPFPAEDGPGIFAGGLGSGPMISASTTKLDSALELVDYLASPEHARWMVENLNVIPPQPIAADVDVSPLFHQVLDDTAKFSDGTGDFGYNIDVLTTDEFNEAMLDGVAAILSGQMSAEEVAAQMQAAAQQ</sequence>
<dbReference type="EMBL" id="CP044232">
    <property type="protein sequence ID" value="QEW02744.1"/>
    <property type="molecule type" value="Genomic_DNA"/>
</dbReference>
<keyword evidence="2" id="KW-1185">Reference proteome</keyword>
<evidence type="ECO:0000313" key="2">
    <source>
        <dbReference type="Proteomes" id="UP000325516"/>
    </source>
</evidence>
<name>A0A5J6L2K4_9MICO</name>
<dbReference type="SUPFAM" id="SSF53850">
    <property type="entry name" value="Periplasmic binding protein-like II"/>
    <property type="match status" value="1"/>
</dbReference>
<proteinExistence type="predicted"/>
<accession>A0A5J6L2K4</accession>
<dbReference type="InterPro" id="IPR006059">
    <property type="entry name" value="SBP"/>
</dbReference>
<dbReference type="AlphaFoldDB" id="A0A5J6L2K4"/>
<gene>
    <name evidence="1" type="ORF">F6J85_06270</name>
</gene>
<dbReference type="Pfam" id="PF01547">
    <property type="entry name" value="SBP_bac_1"/>
    <property type="match status" value="1"/>
</dbReference>
<evidence type="ECO:0000313" key="1">
    <source>
        <dbReference type="EMBL" id="QEW02744.1"/>
    </source>
</evidence>
<dbReference type="Gene3D" id="3.40.190.10">
    <property type="entry name" value="Periplasmic binding protein-like II"/>
    <property type="match status" value="2"/>
</dbReference>
<dbReference type="KEGG" id="mlz:F6J85_06270"/>
<reference evidence="2" key="1">
    <citation type="submission" date="2019-09" db="EMBL/GenBank/DDBJ databases">
        <title>Mumia zhuanghuii sp. nov. isolated from the intestinal contents of plateau pika (Ochotona curzoniae) in the Qinghai-Tibet plateau of China.</title>
        <authorList>
            <person name="Tian Z."/>
        </authorList>
    </citation>
    <scope>NUCLEOTIDE SEQUENCE [LARGE SCALE GENOMIC DNA]</scope>
    <source>
        <strain evidence="2">L-031</strain>
    </source>
</reference>
<dbReference type="Proteomes" id="UP000325516">
    <property type="component" value="Chromosome"/>
</dbReference>
<protein>
    <submittedName>
        <fullName evidence="1">Extracellular solute-binding protein</fullName>
    </submittedName>
</protein>